<protein>
    <recommendedName>
        <fullName evidence="4">Type-4 uracil-DNA glycosylase</fullName>
        <ecNumber evidence="3">3.2.2.27</ecNumber>
    </recommendedName>
</protein>
<dbReference type="PANTHER" id="PTHR33693:SF1">
    <property type="entry name" value="TYPE-4 URACIL-DNA GLYCOSYLASE"/>
    <property type="match status" value="1"/>
</dbReference>
<keyword evidence="6" id="KW-0479">Metal-binding</keyword>
<evidence type="ECO:0000313" key="15">
    <source>
        <dbReference type="Proteomes" id="UP000436016"/>
    </source>
</evidence>
<comment type="catalytic activity">
    <reaction evidence="1">
        <text>Hydrolyzes single-stranded DNA or mismatched double-stranded DNA and polynucleotides, releasing free uracil.</text>
        <dbReference type="EC" id="3.2.2.27"/>
    </reaction>
</comment>
<keyword evidence="8" id="KW-0378">Hydrolase</keyword>
<dbReference type="Gene3D" id="3.40.470.10">
    <property type="entry name" value="Uracil-DNA glycosylase-like domain"/>
    <property type="match status" value="1"/>
</dbReference>
<comment type="caution">
    <text evidence="14">The sequence shown here is derived from an EMBL/GenBank/DDBJ whole genome shotgun (WGS) entry which is preliminary data.</text>
</comment>
<dbReference type="PANTHER" id="PTHR33693">
    <property type="entry name" value="TYPE-5 URACIL-DNA GLYCOSYLASE"/>
    <property type="match status" value="1"/>
</dbReference>
<dbReference type="EC" id="3.2.2.27" evidence="3"/>
<comment type="similarity">
    <text evidence="2">Belongs to the uracil-DNA glycosylase (UDG) superfamily. Type 4 (UDGa) family.</text>
</comment>
<feature type="domain" description="Uracil-DNA glycosylase-like" evidence="13">
    <location>
        <begin position="114"/>
        <end position="266"/>
    </location>
</feature>
<reference evidence="14 15" key="1">
    <citation type="submission" date="2019-12" db="EMBL/GenBank/DDBJ databases">
        <title>Strain KN286 was isolated from seawater, which was collected from Caroline Seamount in the tropical western Pacific.</title>
        <authorList>
            <person name="Wang Q."/>
        </authorList>
    </citation>
    <scope>NUCLEOTIDE SEQUENCE [LARGE SCALE GENOMIC DNA]</scope>
    <source>
        <strain evidence="14 15">KN286</strain>
    </source>
</reference>
<sequence length="278" mass="29421">MTPGQSTPEALLAHLDWMVEMGADEAIGDVPVDRFALPDKAPWSKPGARKQAATPSAPRGDTAADTPVQAPPKEDPAKAASELAASCADLDALRVAVEGYDGCALKRGARNTIFADGVAGARVMVVADAPDRDEDQAGRPLAGRAGLLFDAMFAAIGLSRSADAPAAGLYLTSLLPWRPPQNRPPSPDEIAQMRPFLMRHIELAAPEVLILLGTPPVRTVLDTQAGVTRLRGQWTALGDLPVMPMRHPRALLRDTGLKRDAWEDLKAVRDRLAAGGAA</sequence>
<dbReference type="InterPro" id="IPR036895">
    <property type="entry name" value="Uracil-DNA_glycosylase-like_sf"/>
</dbReference>
<feature type="region of interest" description="Disordered" evidence="12">
    <location>
        <begin position="36"/>
        <end position="80"/>
    </location>
</feature>
<dbReference type="InterPro" id="IPR005273">
    <property type="entry name" value="Ura-DNA_glyco_family4"/>
</dbReference>
<keyword evidence="9" id="KW-0408">Iron</keyword>
<dbReference type="InterPro" id="IPR051536">
    <property type="entry name" value="UDG_Type-4/5"/>
</dbReference>
<dbReference type="GO" id="GO:0006281">
    <property type="term" value="P:DNA repair"/>
    <property type="evidence" value="ECO:0007669"/>
    <property type="project" value="UniProtKB-KW"/>
</dbReference>
<proteinExistence type="inferred from homology"/>
<evidence type="ECO:0000256" key="1">
    <source>
        <dbReference type="ARBA" id="ARBA00001400"/>
    </source>
</evidence>
<keyword evidence="7" id="KW-0227">DNA damage</keyword>
<accession>A0A6B0TQ46</accession>
<dbReference type="AlphaFoldDB" id="A0A6B0TQ46"/>
<dbReference type="InterPro" id="IPR005122">
    <property type="entry name" value="Uracil-DNA_glycosylase-like"/>
</dbReference>
<gene>
    <name evidence="14" type="ORF">GSH16_15225</name>
</gene>
<evidence type="ECO:0000256" key="5">
    <source>
        <dbReference type="ARBA" id="ARBA00022485"/>
    </source>
</evidence>
<evidence type="ECO:0000256" key="11">
    <source>
        <dbReference type="ARBA" id="ARBA00023204"/>
    </source>
</evidence>
<evidence type="ECO:0000259" key="13">
    <source>
        <dbReference type="SMART" id="SM00986"/>
    </source>
</evidence>
<dbReference type="CDD" id="cd10030">
    <property type="entry name" value="UDG-F4_TTUDGA_SPO1dp_like"/>
    <property type="match status" value="1"/>
</dbReference>
<dbReference type="RefSeq" id="WP_160856468.1">
    <property type="nucleotide sequence ID" value="NZ_WUWG01000008.1"/>
</dbReference>
<dbReference type="NCBIfam" id="TIGR00758">
    <property type="entry name" value="UDG_fam4"/>
    <property type="match status" value="1"/>
</dbReference>
<dbReference type="Proteomes" id="UP000436016">
    <property type="component" value="Unassembled WGS sequence"/>
</dbReference>
<evidence type="ECO:0000256" key="10">
    <source>
        <dbReference type="ARBA" id="ARBA00023014"/>
    </source>
</evidence>
<evidence type="ECO:0000256" key="4">
    <source>
        <dbReference type="ARBA" id="ARBA00019403"/>
    </source>
</evidence>
<evidence type="ECO:0000256" key="7">
    <source>
        <dbReference type="ARBA" id="ARBA00022763"/>
    </source>
</evidence>
<evidence type="ECO:0000256" key="12">
    <source>
        <dbReference type="SAM" id="MobiDB-lite"/>
    </source>
</evidence>
<evidence type="ECO:0000256" key="8">
    <source>
        <dbReference type="ARBA" id="ARBA00022801"/>
    </source>
</evidence>
<keyword evidence="5" id="KW-0004">4Fe-4S</keyword>
<dbReference type="EMBL" id="WUWG01000008">
    <property type="protein sequence ID" value="MXU66800.1"/>
    <property type="molecule type" value="Genomic_DNA"/>
</dbReference>
<dbReference type="GO" id="GO:0046872">
    <property type="term" value="F:metal ion binding"/>
    <property type="evidence" value="ECO:0007669"/>
    <property type="project" value="UniProtKB-KW"/>
</dbReference>
<evidence type="ECO:0000256" key="3">
    <source>
        <dbReference type="ARBA" id="ARBA00012030"/>
    </source>
</evidence>
<dbReference type="GO" id="GO:0051539">
    <property type="term" value="F:4 iron, 4 sulfur cluster binding"/>
    <property type="evidence" value="ECO:0007669"/>
    <property type="project" value="UniProtKB-KW"/>
</dbReference>
<dbReference type="SUPFAM" id="SSF52141">
    <property type="entry name" value="Uracil-DNA glycosylase-like"/>
    <property type="match status" value="1"/>
</dbReference>
<keyword evidence="10" id="KW-0411">Iron-sulfur</keyword>
<organism evidence="14 15">
    <name type="scientific">Oceanomicrobium pacificus</name>
    <dbReference type="NCBI Taxonomy" id="2692916"/>
    <lineage>
        <taxon>Bacteria</taxon>
        <taxon>Pseudomonadati</taxon>
        <taxon>Pseudomonadota</taxon>
        <taxon>Alphaproteobacteria</taxon>
        <taxon>Rhodobacterales</taxon>
        <taxon>Paracoccaceae</taxon>
        <taxon>Oceanomicrobium</taxon>
    </lineage>
</organism>
<evidence type="ECO:0000313" key="14">
    <source>
        <dbReference type="EMBL" id="MXU66800.1"/>
    </source>
</evidence>
<keyword evidence="11" id="KW-0234">DNA repair</keyword>
<dbReference type="GO" id="GO:0004844">
    <property type="term" value="F:uracil DNA N-glycosylase activity"/>
    <property type="evidence" value="ECO:0007669"/>
    <property type="project" value="UniProtKB-EC"/>
</dbReference>
<evidence type="ECO:0000256" key="2">
    <source>
        <dbReference type="ARBA" id="ARBA00006521"/>
    </source>
</evidence>
<keyword evidence="15" id="KW-1185">Reference proteome</keyword>
<name>A0A6B0TQ46_9RHOB</name>
<dbReference type="SMART" id="SM00986">
    <property type="entry name" value="UDG"/>
    <property type="match status" value="1"/>
</dbReference>
<dbReference type="SMART" id="SM00987">
    <property type="entry name" value="UreE_C"/>
    <property type="match status" value="1"/>
</dbReference>
<evidence type="ECO:0000256" key="9">
    <source>
        <dbReference type="ARBA" id="ARBA00023004"/>
    </source>
</evidence>
<evidence type="ECO:0000256" key="6">
    <source>
        <dbReference type="ARBA" id="ARBA00022723"/>
    </source>
</evidence>
<dbReference type="Pfam" id="PF03167">
    <property type="entry name" value="UDG"/>
    <property type="match status" value="1"/>
</dbReference>